<evidence type="ECO:0000313" key="2">
    <source>
        <dbReference type="EMBL" id="GJU07621.1"/>
    </source>
</evidence>
<dbReference type="Pfam" id="PF03732">
    <property type="entry name" value="Retrotrans_gag"/>
    <property type="match status" value="1"/>
</dbReference>
<keyword evidence="3" id="KW-1185">Reference proteome</keyword>
<dbReference type="EMBL" id="BQNB010021558">
    <property type="protein sequence ID" value="GJU07621.1"/>
    <property type="molecule type" value="Genomic_DNA"/>
</dbReference>
<dbReference type="PANTHER" id="PTHR33067">
    <property type="entry name" value="RNA-DIRECTED DNA POLYMERASE-RELATED"/>
    <property type="match status" value="1"/>
</dbReference>
<evidence type="ECO:0000259" key="1">
    <source>
        <dbReference type="Pfam" id="PF03732"/>
    </source>
</evidence>
<dbReference type="PANTHER" id="PTHR33067:SF9">
    <property type="entry name" value="RNA-DIRECTED DNA POLYMERASE"/>
    <property type="match status" value="1"/>
</dbReference>
<proteinExistence type="predicted"/>
<feature type="domain" description="Retrotransposon gag" evidence="1">
    <location>
        <begin position="77"/>
        <end position="146"/>
    </location>
</feature>
<accession>A0ABQ5J5P0</accession>
<dbReference type="CDD" id="cd00303">
    <property type="entry name" value="retropepsin_like"/>
    <property type="match status" value="1"/>
</dbReference>
<reference evidence="2" key="1">
    <citation type="journal article" date="2022" name="Int. J. Mol. Sci.">
        <title>Draft Genome of Tanacetum Coccineum: Genomic Comparison of Closely Related Tanacetum-Family Plants.</title>
        <authorList>
            <person name="Yamashiro T."/>
            <person name="Shiraishi A."/>
            <person name="Nakayama K."/>
            <person name="Satake H."/>
        </authorList>
    </citation>
    <scope>NUCLEOTIDE SEQUENCE</scope>
</reference>
<reference evidence="2" key="2">
    <citation type="submission" date="2022-01" db="EMBL/GenBank/DDBJ databases">
        <authorList>
            <person name="Yamashiro T."/>
            <person name="Shiraishi A."/>
            <person name="Satake H."/>
            <person name="Nakayama K."/>
        </authorList>
    </citation>
    <scope>NUCLEOTIDE SEQUENCE</scope>
</reference>
<dbReference type="Proteomes" id="UP001151760">
    <property type="component" value="Unassembled WGS sequence"/>
</dbReference>
<organism evidence="2 3">
    <name type="scientific">Tanacetum coccineum</name>
    <dbReference type="NCBI Taxonomy" id="301880"/>
    <lineage>
        <taxon>Eukaryota</taxon>
        <taxon>Viridiplantae</taxon>
        <taxon>Streptophyta</taxon>
        <taxon>Embryophyta</taxon>
        <taxon>Tracheophyta</taxon>
        <taxon>Spermatophyta</taxon>
        <taxon>Magnoliopsida</taxon>
        <taxon>eudicotyledons</taxon>
        <taxon>Gunneridae</taxon>
        <taxon>Pentapetalae</taxon>
        <taxon>asterids</taxon>
        <taxon>campanulids</taxon>
        <taxon>Asterales</taxon>
        <taxon>Asteraceae</taxon>
        <taxon>Asteroideae</taxon>
        <taxon>Anthemideae</taxon>
        <taxon>Anthemidinae</taxon>
        <taxon>Tanacetum</taxon>
    </lineage>
</organism>
<sequence>MGDANPIRTLGDYSKPSHEGYRNTIELPVWNNVVPLRSDTIRLVQNGCSFHRLRSEDPNQHLKDFLKLVDSLDLDGSITTWEDLTTRFLAQFFPSGRTAKLRNDILMFQQHQGESLSEAWTRFKDLLQKVPHHGIDLWLQVQIFYDHVNPVTRRTIDQSAGGKLRDRNAKESWALLEDLALYDNESWNDPRDFAKPVKAISLPQDVPSTSDRRLIELENQVQRLMEAHLAPTQPTQVNKITTSCEICSGPHDTQYCMKDPEQAFIEYASLHTDEAGGVRLGKTKGKTYNLSHRGPVYEAILEKKITKKEDIKGNIEIPCNIGGLKNVNALVDQGSDVNVMPYSTYMKLTDERLAETDIQLFLASHLYIYLLGITKDVLVDVAGYVYPVDFMILDIKKDEKRPFILGTPFLTMAKAASLRMRGKDKTSPRKGDGVNRWRNKNFKNERPALVKIGDEKDDQGEVTKFIIKNKEEIFTDAGDGVRIYPDGVASPVM</sequence>
<evidence type="ECO:0000313" key="3">
    <source>
        <dbReference type="Proteomes" id="UP001151760"/>
    </source>
</evidence>
<dbReference type="Gene3D" id="2.40.70.10">
    <property type="entry name" value="Acid Proteases"/>
    <property type="match status" value="1"/>
</dbReference>
<comment type="caution">
    <text evidence="2">The sequence shown here is derived from an EMBL/GenBank/DDBJ whole genome shotgun (WGS) entry which is preliminary data.</text>
</comment>
<name>A0ABQ5J5P0_9ASTR</name>
<dbReference type="InterPro" id="IPR005162">
    <property type="entry name" value="Retrotrans_gag_dom"/>
</dbReference>
<dbReference type="InterPro" id="IPR021109">
    <property type="entry name" value="Peptidase_aspartic_dom_sf"/>
</dbReference>
<protein>
    <submittedName>
        <fullName evidence="2">MAK10-like protein</fullName>
    </submittedName>
</protein>
<gene>
    <name evidence="2" type="ORF">Tco_1124051</name>
</gene>